<protein>
    <recommendedName>
        <fullName evidence="8">HAD family phosphatase</fullName>
    </recommendedName>
</protein>
<dbReference type="EMBL" id="AP027732">
    <property type="protein sequence ID" value="BDZ50546.1"/>
    <property type="molecule type" value="Genomic_DNA"/>
</dbReference>
<dbReference type="Pfam" id="PF00702">
    <property type="entry name" value="Hydrolase"/>
    <property type="match status" value="1"/>
</dbReference>
<name>A0ABN6Y034_9MICO</name>
<organism evidence="6 7">
    <name type="scientific">Frondihabitans sucicola</name>
    <dbReference type="NCBI Taxonomy" id="1268041"/>
    <lineage>
        <taxon>Bacteria</taxon>
        <taxon>Bacillati</taxon>
        <taxon>Actinomycetota</taxon>
        <taxon>Actinomycetes</taxon>
        <taxon>Micrococcales</taxon>
        <taxon>Microbacteriaceae</taxon>
        <taxon>Frondihabitans</taxon>
    </lineage>
</organism>
<comment type="cofactor">
    <cofactor evidence="1">
        <name>Mg(2+)</name>
        <dbReference type="ChEBI" id="CHEBI:18420"/>
    </cofactor>
</comment>
<keyword evidence="5" id="KW-0119">Carbohydrate metabolism</keyword>
<evidence type="ECO:0000313" key="7">
    <source>
        <dbReference type="Proteomes" id="UP001321486"/>
    </source>
</evidence>
<dbReference type="PANTHER" id="PTHR46193">
    <property type="entry name" value="6-PHOSPHOGLUCONATE PHOSPHATASE"/>
    <property type="match status" value="1"/>
</dbReference>
<keyword evidence="3" id="KW-0479">Metal-binding</keyword>
<dbReference type="Gene3D" id="1.10.150.240">
    <property type="entry name" value="Putative phosphatase, domain 2"/>
    <property type="match status" value="1"/>
</dbReference>
<evidence type="ECO:0000256" key="5">
    <source>
        <dbReference type="ARBA" id="ARBA00023277"/>
    </source>
</evidence>
<comment type="similarity">
    <text evidence="2">Belongs to the HAD-like hydrolase superfamily. CbbY/CbbZ/Gph/YieH family.</text>
</comment>
<dbReference type="PANTHER" id="PTHR46193:SF18">
    <property type="entry name" value="HEXITOL PHOSPHATASE B"/>
    <property type="match status" value="1"/>
</dbReference>
<proteinExistence type="inferred from homology"/>
<dbReference type="InterPro" id="IPR051600">
    <property type="entry name" value="Beta-PGM-like"/>
</dbReference>
<keyword evidence="7" id="KW-1185">Reference proteome</keyword>
<dbReference type="Proteomes" id="UP001321486">
    <property type="component" value="Chromosome"/>
</dbReference>
<dbReference type="NCBIfam" id="TIGR01509">
    <property type="entry name" value="HAD-SF-IA-v3"/>
    <property type="match status" value="1"/>
</dbReference>
<dbReference type="Gene3D" id="3.40.50.1000">
    <property type="entry name" value="HAD superfamily/HAD-like"/>
    <property type="match status" value="1"/>
</dbReference>
<dbReference type="PRINTS" id="PR00413">
    <property type="entry name" value="HADHALOGNASE"/>
</dbReference>
<reference evidence="7" key="1">
    <citation type="journal article" date="2019" name="Int. J. Syst. Evol. Microbiol.">
        <title>The Global Catalogue of Microorganisms (GCM) 10K type strain sequencing project: providing services to taxonomists for standard genome sequencing and annotation.</title>
        <authorList>
            <consortium name="The Broad Institute Genomics Platform"/>
            <consortium name="The Broad Institute Genome Sequencing Center for Infectious Disease"/>
            <person name="Wu L."/>
            <person name="Ma J."/>
        </authorList>
    </citation>
    <scope>NUCLEOTIDE SEQUENCE [LARGE SCALE GENOMIC DNA]</scope>
    <source>
        <strain evidence="7">NBRC 108728</strain>
    </source>
</reference>
<dbReference type="SUPFAM" id="SSF56784">
    <property type="entry name" value="HAD-like"/>
    <property type="match status" value="1"/>
</dbReference>
<dbReference type="CDD" id="cd07505">
    <property type="entry name" value="HAD_BPGM-like"/>
    <property type="match status" value="1"/>
</dbReference>
<dbReference type="InterPro" id="IPR036412">
    <property type="entry name" value="HAD-like_sf"/>
</dbReference>
<dbReference type="InterPro" id="IPR023198">
    <property type="entry name" value="PGP-like_dom2"/>
</dbReference>
<dbReference type="SFLD" id="SFLDG01129">
    <property type="entry name" value="C1.5:_HAD__Beta-PGM__Phosphata"/>
    <property type="match status" value="1"/>
</dbReference>
<accession>A0ABN6Y034</accession>
<sequence length="247" mass="26504">MRLDSYVVTETTTTASGAEEALPAAVLWDMDGTLVDTEPYWQESQVRLVAEHGGTWSREDGDSLIGSGLWHSARVLQEHGVKLSEQEIIDRMTDDVLVSVREHLPWRPGARELLRSVRDAGIPTALVTMSIRRMADFIASAIDFDAFDVVIAGDEVEHAKPHPDPYLRAASALGVDVASCIAIEDSPTGLASALAAGATAIGVEHHAPLPTDGAFVHRRSLEGVALDDLRDILRTGRALAALPEGDA</sequence>
<dbReference type="InterPro" id="IPR006439">
    <property type="entry name" value="HAD-SF_hydro_IA"/>
</dbReference>
<evidence type="ECO:0000256" key="4">
    <source>
        <dbReference type="ARBA" id="ARBA00022842"/>
    </source>
</evidence>
<evidence type="ECO:0000313" key="6">
    <source>
        <dbReference type="EMBL" id="BDZ50546.1"/>
    </source>
</evidence>
<evidence type="ECO:0000256" key="3">
    <source>
        <dbReference type="ARBA" id="ARBA00022723"/>
    </source>
</evidence>
<evidence type="ECO:0000256" key="1">
    <source>
        <dbReference type="ARBA" id="ARBA00001946"/>
    </source>
</evidence>
<evidence type="ECO:0008006" key="8">
    <source>
        <dbReference type="Google" id="ProtNLM"/>
    </source>
</evidence>
<evidence type="ECO:0000256" key="2">
    <source>
        <dbReference type="ARBA" id="ARBA00006171"/>
    </source>
</evidence>
<keyword evidence="4" id="KW-0460">Magnesium</keyword>
<gene>
    <name evidence="6" type="ORF">GCM10025867_27870</name>
</gene>
<dbReference type="SFLD" id="SFLDS00003">
    <property type="entry name" value="Haloacid_Dehalogenase"/>
    <property type="match status" value="1"/>
</dbReference>
<dbReference type="InterPro" id="IPR023214">
    <property type="entry name" value="HAD_sf"/>
</dbReference>